<comment type="caution">
    <text evidence="1">The sequence shown here is derived from an EMBL/GenBank/DDBJ whole genome shotgun (WGS) entry which is preliminary data.</text>
</comment>
<dbReference type="AlphaFoldDB" id="A0A834YYM4"/>
<name>A0A834YYM4_TETSI</name>
<proteinExistence type="predicted"/>
<reference evidence="1 2" key="1">
    <citation type="submission" date="2020-04" db="EMBL/GenBank/DDBJ databases">
        <title>Plant Genome Project.</title>
        <authorList>
            <person name="Zhang R.-G."/>
        </authorList>
    </citation>
    <scope>NUCLEOTIDE SEQUENCE [LARGE SCALE GENOMIC DNA]</scope>
    <source>
        <strain evidence="1">YNK0</strain>
        <tissue evidence="1">Leaf</tissue>
    </source>
</reference>
<keyword evidence="2" id="KW-1185">Reference proteome</keyword>
<dbReference type="Proteomes" id="UP000655225">
    <property type="component" value="Unassembled WGS sequence"/>
</dbReference>
<sequence length="100" mass="11254">MIQHSGCACLPSHTFWVGTLLQISLHQMMPLVSTMSILDLGPTSNEADKKWATCEELKRDMFLEESTFVKWWKTLPGQHRSGSCIARLMDGEGRNLPSFG</sequence>
<evidence type="ECO:0000313" key="1">
    <source>
        <dbReference type="EMBL" id="KAF8394793.1"/>
    </source>
</evidence>
<organism evidence="1 2">
    <name type="scientific">Tetracentron sinense</name>
    <name type="common">Spur-leaf</name>
    <dbReference type="NCBI Taxonomy" id="13715"/>
    <lineage>
        <taxon>Eukaryota</taxon>
        <taxon>Viridiplantae</taxon>
        <taxon>Streptophyta</taxon>
        <taxon>Embryophyta</taxon>
        <taxon>Tracheophyta</taxon>
        <taxon>Spermatophyta</taxon>
        <taxon>Magnoliopsida</taxon>
        <taxon>Trochodendrales</taxon>
        <taxon>Trochodendraceae</taxon>
        <taxon>Tetracentron</taxon>
    </lineage>
</organism>
<dbReference type="EMBL" id="JABCRI010000013">
    <property type="protein sequence ID" value="KAF8394793.1"/>
    <property type="molecule type" value="Genomic_DNA"/>
</dbReference>
<protein>
    <submittedName>
        <fullName evidence="1">Uncharacterized protein</fullName>
    </submittedName>
</protein>
<evidence type="ECO:0000313" key="2">
    <source>
        <dbReference type="Proteomes" id="UP000655225"/>
    </source>
</evidence>
<gene>
    <name evidence="1" type="ORF">HHK36_018729</name>
</gene>
<accession>A0A834YYM4</accession>